<evidence type="ECO:0000256" key="1">
    <source>
        <dbReference type="SAM" id="MobiDB-lite"/>
    </source>
</evidence>
<keyword evidence="3" id="KW-1185">Reference proteome</keyword>
<gene>
    <name evidence="2" type="ORF">E8E12_010202</name>
</gene>
<feature type="region of interest" description="Disordered" evidence="1">
    <location>
        <begin position="301"/>
        <end position="322"/>
    </location>
</feature>
<dbReference type="AlphaFoldDB" id="A0A9P5C3S7"/>
<evidence type="ECO:0000313" key="2">
    <source>
        <dbReference type="EMBL" id="KAF3043267.1"/>
    </source>
</evidence>
<comment type="caution">
    <text evidence="2">The sequence shown here is derived from an EMBL/GenBank/DDBJ whole genome shotgun (WGS) entry which is preliminary data.</text>
</comment>
<dbReference type="Proteomes" id="UP000758155">
    <property type="component" value="Unassembled WGS sequence"/>
</dbReference>
<organism evidence="2 3">
    <name type="scientific">Didymella heteroderae</name>
    <dbReference type="NCBI Taxonomy" id="1769908"/>
    <lineage>
        <taxon>Eukaryota</taxon>
        <taxon>Fungi</taxon>
        <taxon>Dikarya</taxon>
        <taxon>Ascomycota</taxon>
        <taxon>Pezizomycotina</taxon>
        <taxon>Dothideomycetes</taxon>
        <taxon>Pleosporomycetidae</taxon>
        <taxon>Pleosporales</taxon>
        <taxon>Pleosporineae</taxon>
        <taxon>Didymellaceae</taxon>
        <taxon>Didymella</taxon>
    </lineage>
</organism>
<evidence type="ECO:0000313" key="3">
    <source>
        <dbReference type="Proteomes" id="UP000758155"/>
    </source>
</evidence>
<dbReference type="OrthoDB" id="4670414at2759"/>
<dbReference type="EMBL" id="SWKV01000013">
    <property type="protein sequence ID" value="KAF3043267.1"/>
    <property type="molecule type" value="Genomic_DNA"/>
</dbReference>
<accession>A0A9P5C3S7</accession>
<proteinExistence type="predicted"/>
<name>A0A9P5C3S7_9PLEO</name>
<reference evidence="2" key="1">
    <citation type="submission" date="2019-04" db="EMBL/GenBank/DDBJ databases">
        <title>Sequencing of skin fungus with MAO and IRED activity.</title>
        <authorList>
            <person name="Marsaioli A.J."/>
            <person name="Bonatto J.M.C."/>
            <person name="Reis Junior O."/>
        </authorList>
    </citation>
    <scope>NUCLEOTIDE SEQUENCE</scope>
    <source>
        <strain evidence="2">28M1</strain>
    </source>
</reference>
<protein>
    <submittedName>
        <fullName evidence="2">Uncharacterized protein</fullName>
    </submittedName>
</protein>
<sequence length="343" mass="38706">MALEGLQKRTFLPYLRGVYPEDLRLGSLYINPLEPTDGLASLRWEFMGDEDDQEIYEKAISKWTRKRPEIDRPFAIEFEASKARSLGFKFTDLLGLNRTKAKESLVKIQGQSGRRVKIKNPEAFLREVMKQDGVQEWIHEHATIEHKSKYGRHTWKAPKIWMVTAVQHVTGGDIHATGSASTKVGGMAGADVSPAVNAPPGALRVKAEANYENSTGASNDFGHEDERVCAAQFMPVKIHFGNEEDCELSVKEHAFLPKTIASFRLEDVPDLEMKGIRGSNAEVNKAPTGFVPKLIGRITVQSPTDNEEDKDDDDLVIDDAPYVNNKNDTDWEQYDKYKRWLKE</sequence>
<feature type="compositionally biased region" description="Acidic residues" evidence="1">
    <location>
        <begin position="305"/>
        <end position="317"/>
    </location>
</feature>